<evidence type="ECO:0000313" key="2">
    <source>
        <dbReference type="EMBL" id="GAA3784414.1"/>
    </source>
</evidence>
<organism evidence="2 3">
    <name type="scientific">Streptomyces coacervatus</name>
    <dbReference type="NCBI Taxonomy" id="647381"/>
    <lineage>
        <taxon>Bacteria</taxon>
        <taxon>Bacillati</taxon>
        <taxon>Actinomycetota</taxon>
        <taxon>Actinomycetes</taxon>
        <taxon>Kitasatosporales</taxon>
        <taxon>Streptomycetaceae</taxon>
        <taxon>Streptomyces</taxon>
    </lineage>
</organism>
<accession>A0ABP7H4V4</accession>
<feature type="region of interest" description="Disordered" evidence="1">
    <location>
        <begin position="1"/>
        <end position="28"/>
    </location>
</feature>
<reference evidence="3" key="1">
    <citation type="journal article" date="2019" name="Int. J. Syst. Evol. Microbiol.">
        <title>The Global Catalogue of Microorganisms (GCM) 10K type strain sequencing project: providing services to taxonomists for standard genome sequencing and annotation.</title>
        <authorList>
            <consortium name="The Broad Institute Genomics Platform"/>
            <consortium name="The Broad Institute Genome Sequencing Center for Infectious Disease"/>
            <person name="Wu L."/>
            <person name="Ma J."/>
        </authorList>
    </citation>
    <scope>NUCLEOTIDE SEQUENCE [LARGE SCALE GENOMIC DNA]</scope>
    <source>
        <strain evidence="3">JCM 17138</strain>
    </source>
</reference>
<evidence type="ECO:0000313" key="3">
    <source>
        <dbReference type="Proteomes" id="UP001501009"/>
    </source>
</evidence>
<gene>
    <name evidence="2" type="ORF">GCM10022403_018820</name>
</gene>
<protein>
    <submittedName>
        <fullName evidence="2">Uncharacterized protein</fullName>
    </submittedName>
</protein>
<comment type="caution">
    <text evidence="2">The sequence shown here is derived from an EMBL/GenBank/DDBJ whole genome shotgun (WGS) entry which is preliminary data.</text>
</comment>
<keyword evidence="3" id="KW-1185">Reference proteome</keyword>
<proteinExistence type="predicted"/>
<sequence length="71" mass="7798">MAYRERPQRAGRRSSQIPTAAARGETATVTKNSVPVAWMVPLSDTELPGFGLPDLTDDKIDAALQRMRTRA</sequence>
<dbReference type="RefSeq" id="WP_275773633.1">
    <property type="nucleotide sequence ID" value="NZ_BAABDE010000008.1"/>
</dbReference>
<name>A0ABP7H4V4_9ACTN</name>
<evidence type="ECO:0000256" key="1">
    <source>
        <dbReference type="SAM" id="MobiDB-lite"/>
    </source>
</evidence>
<dbReference type="Proteomes" id="UP001501009">
    <property type="component" value="Unassembled WGS sequence"/>
</dbReference>
<dbReference type="EMBL" id="BAABDE010000008">
    <property type="protein sequence ID" value="GAA3784414.1"/>
    <property type="molecule type" value="Genomic_DNA"/>
</dbReference>